<evidence type="ECO:0000313" key="2">
    <source>
        <dbReference type="EMBL" id="CAK0871264.1"/>
    </source>
</evidence>
<proteinExistence type="predicted"/>
<gene>
    <name evidence="2" type="ORF">PCOR1329_LOCUS57156</name>
</gene>
<evidence type="ECO:0000313" key="3">
    <source>
        <dbReference type="Proteomes" id="UP001189429"/>
    </source>
</evidence>
<dbReference type="Proteomes" id="UP001189429">
    <property type="component" value="Unassembled WGS sequence"/>
</dbReference>
<evidence type="ECO:0000256" key="1">
    <source>
        <dbReference type="SAM" id="MobiDB-lite"/>
    </source>
</evidence>
<sequence>MCCRLPYLVQAFAELAWMPVRVRWRRCCCGQKCARPRISLYVGLGLLAFWNGISWQWSETLRTQWAASSSDVFAVPVHFRAVSPPGAEAPRPRAVGGPQEERPRETSGEVPGALTDGDCTHVAPQDLSSQDAMERGGWQFQAPGALFGDRFEAGPTGGESRLSMPFQRHGVTRMLVRNSGVAGGDPAVRGRGSGSGLVVVEFAGTLILELRQGEECRLEVRHEPGDELAISEEGGRAWLQDLSWCAAAPAAPAGSSGPAGACVPGERVRLGWAGCAEWGPAGRAEGRVDRVLNDTHAAVWLTGGFTPPAPAQAVAFVPSSPLVSYSDQGTCGARGDDAKADPTYCSAGMELLVEKPMDSYKVQATVNGCNYFSYKVSDVRSSTGGGGPHKCCLMGSLFLCLSNLKGRTRPLSLAEALDTSGAASESCWLATPGSRRSTRLKYRVWIATRSATATSLSS</sequence>
<name>A0ABN9VGR9_9DINO</name>
<organism evidence="2 3">
    <name type="scientific">Prorocentrum cordatum</name>
    <dbReference type="NCBI Taxonomy" id="2364126"/>
    <lineage>
        <taxon>Eukaryota</taxon>
        <taxon>Sar</taxon>
        <taxon>Alveolata</taxon>
        <taxon>Dinophyceae</taxon>
        <taxon>Prorocentrales</taxon>
        <taxon>Prorocentraceae</taxon>
        <taxon>Prorocentrum</taxon>
    </lineage>
</organism>
<dbReference type="EMBL" id="CAUYUJ010017054">
    <property type="protein sequence ID" value="CAK0871264.1"/>
    <property type="molecule type" value="Genomic_DNA"/>
</dbReference>
<feature type="region of interest" description="Disordered" evidence="1">
    <location>
        <begin position="84"/>
        <end position="120"/>
    </location>
</feature>
<keyword evidence="3" id="KW-1185">Reference proteome</keyword>
<comment type="caution">
    <text evidence="2">The sequence shown here is derived from an EMBL/GenBank/DDBJ whole genome shotgun (WGS) entry which is preliminary data.</text>
</comment>
<accession>A0ABN9VGR9</accession>
<reference evidence="2" key="1">
    <citation type="submission" date="2023-10" db="EMBL/GenBank/DDBJ databases">
        <authorList>
            <person name="Chen Y."/>
            <person name="Shah S."/>
            <person name="Dougan E. K."/>
            <person name="Thang M."/>
            <person name="Chan C."/>
        </authorList>
    </citation>
    <scope>NUCLEOTIDE SEQUENCE [LARGE SCALE GENOMIC DNA]</scope>
</reference>
<evidence type="ECO:0008006" key="4">
    <source>
        <dbReference type="Google" id="ProtNLM"/>
    </source>
</evidence>
<protein>
    <recommendedName>
        <fullName evidence="4">Altered inheritance of mitochondria protein 24, mitochondrial</fullName>
    </recommendedName>
</protein>